<dbReference type="EMBL" id="CM000782">
    <property type="protein sequence ID" value="AQK86609.1"/>
    <property type="molecule type" value="Genomic_DNA"/>
</dbReference>
<dbReference type="SUPFAM" id="SSF52058">
    <property type="entry name" value="L domain-like"/>
    <property type="match status" value="1"/>
</dbReference>
<dbReference type="AlphaFoldDB" id="A0A1D6M6A3"/>
<protein>
    <submittedName>
        <fullName evidence="2">Leucine-rich repeat protein kinase family protein</fullName>
    </submittedName>
</protein>
<evidence type="ECO:0000256" key="1">
    <source>
        <dbReference type="SAM" id="MobiDB-lite"/>
    </source>
</evidence>
<evidence type="ECO:0000313" key="2">
    <source>
        <dbReference type="EMBL" id="AQK86609.1"/>
    </source>
</evidence>
<feature type="region of interest" description="Disordered" evidence="1">
    <location>
        <begin position="142"/>
        <end position="175"/>
    </location>
</feature>
<dbReference type="InterPro" id="IPR032675">
    <property type="entry name" value="LRR_dom_sf"/>
</dbReference>
<dbReference type="PANTHER" id="PTHR48065:SF75">
    <property type="entry name" value="LEUCINE-RICH REPEAT-CONTAINING N-TERMINAL PLANT-TYPE DOMAIN-CONTAINING PROTEIN"/>
    <property type="match status" value="1"/>
</dbReference>
<keyword evidence="2" id="KW-0418">Kinase</keyword>
<name>A0A1D6M6A3_MAIZE</name>
<organism evidence="2">
    <name type="scientific">Zea mays</name>
    <name type="common">Maize</name>
    <dbReference type="NCBI Taxonomy" id="4577"/>
    <lineage>
        <taxon>Eukaryota</taxon>
        <taxon>Viridiplantae</taxon>
        <taxon>Streptophyta</taxon>
        <taxon>Embryophyta</taxon>
        <taxon>Tracheophyta</taxon>
        <taxon>Spermatophyta</taxon>
        <taxon>Magnoliopsida</taxon>
        <taxon>Liliopsida</taxon>
        <taxon>Poales</taxon>
        <taxon>Poaceae</taxon>
        <taxon>PACMAD clade</taxon>
        <taxon>Panicoideae</taxon>
        <taxon>Andropogonodae</taxon>
        <taxon>Andropogoneae</taxon>
        <taxon>Tripsacinae</taxon>
        <taxon>Zea</taxon>
    </lineage>
</organism>
<dbReference type="Pfam" id="PF13855">
    <property type="entry name" value="LRR_8"/>
    <property type="match status" value="1"/>
</dbReference>
<dbReference type="InParanoid" id="A0A1D6M6A3"/>
<feature type="compositionally biased region" description="Gly residues" evidence="1">
    <location>
        <begin position="217"/>
        <end position="226"/>
    </location>
</feature>
<dbReference type="STRING" id="4577.A0A1D6M6A3"/>
<feature type="compositionally biased region" description="Low complexity" evidence="1">
    <location>
        <begin position="195"/>
        <end position="216"/>
    </location>
</feature>
<dbReference type="SMR" id="A0A1D6M6A3"/>
<sequence length="335" mass="36311">MSVCSHNCPSLSFSNSRLINKLVSPFAVLQLGYNQLTWSIPTQLGHLNKLTILALQFNQLSDAIPASLGDLSALARLDLSSNQLFGSIPSKLAEIPRLATLDLRNNTLSGSVPSCLKKLNEGFLYENNPEFCGAQFDSLKDCPNDDNDDDRTPRKPESTFVKPQQIQKTADLNRNCGTEAARSLRRSLEGLLLPEQSSSWQEQPPSSKQNLAPAGQGAAGPLGGVVAGTRSSPKIEEDLLLHTTADMVAPPRPPPRCAAADSVRGRRPRYSPLTAPDTIWPAGVRRVRPSSRGDPRWDGLRFGLGRGTPEVPCLEAWRRQKSGDGGTEEVTAKAI</sequence>
<dbReference type="PANTHER" id="PTHR48065">
    <property type="entry name" value="OS10G0469600 PROTEIN"/>
    <property type="match status" value="1"/>
</dbReference>
<dbReference type="FunFam" id="3.80.10.10:FF:000485">
    <property type="entry name" value="Protein NSP-INTERACTING KINASE 2"/>
    <property type="match status" value="1"/>
</dbReference>
<keyword evidence="2" id="KW-0808">Transferase</keyword>
<feature type="compositionally biased region" description="Polar residues" evidence="1">
    <location>
        <begin position="161"/>
        <end position="175"/>
    </location>
</feature>
<accession>A0A1D6M6A3</accession>
<dbReference type="Gene3D" id="3.80.10.10">
    <property type="entry name" value="Ribonuclease Inhibitor"/>
    <property type="match status" value="1"/>
</dbReference>
<proteinExistence type="predicted"/>
<feature type="region of interest" description="Disordered" evidence="1">
    <location>
        <begin position="246"/>
        <end position="277"/>
    </location>
</feature>
<gene>
    <name evidence="2" type="ORF">ZEAMMB73_Zm00001d038427</name>
</gene>
<feature type="region of interest" description="Disordered" evidence="1">
    <location>
        <begin position="195"/>
        <end position="229"/>
    </location>
</feature>
<reference evidence="2" key="1">
    <citation type="submission" date="2015-12" db="EMBL/GenBank/DDBJ databases">
        <title>Update maize B73 reference genome by single molecule sequencing technologies.</title>
        <authorList>
            <consortium name="Maize Genome Sequencing Project"/>
            <person name="Ware D."/>
        </authorList>
    </citation>
    <scope>NUCLEOTIDE SEQUENCE</scope>
    <source>
        <tissue evidence="2">Seedling</tissue>
    </source>
</reference>
<dbReference type="GO" id="GO:0016301">
    <property type="term" value="F:kinase activity"/>
    <property type="evidence" value="ECO:0007669"/>
    <property type="project" value="UniProtKB-KW"/>
</dbReference>
<dbReference type="InterPro" id="IPR001611">
    <property type="entry name" value="Leu-rich_rpt"/>
</dbReference>